<organism evidence="1 2">
    <name type="scientific">Dermacentor silvarum</name>
    <name type="common">Tick</name>
    <dbReference type="NCBI Taxonomy" id="543639"/>
    <lineage>
        <taxon>Eukaryota</taxon>
        <taxon>Metazoa</taxon>
        <taxon>Ecdysozoa</taxon>
        <taxon>Arthropoda</taxon>
        <taxon>Chelicerata</taxon>
        <taxon>Arachnida</taxon>
        <taxon>Acari</taxon>
        <taxon>Parasitiformes</taxon>
        <taxon>Ixodida</taxon>
        <taxon>Ixodoidea</taxon>
        <taxon>Ixodidae</taxon>
        <taxon>Rhipicephalinae</taxon>
        <taxon>Dermacentor</taxon>
    </lineage>
</organism>
<proteinExistence type="predicted"/>
<dbReference type="Proteomes" id="UP000821865">
    <property type="component" value="Chromosome 4"/>
</dbReference>
<dbReference type="EMBL" id="CM023473">
    <property type="protein sequence ID" value="KAH7954105.1"/>
    <property type="molecule type" value="Genomic_DNA"/>
</dbReference>
<evidence type="ECO:0000313" key="1">
    <source>
        <dbReference type="EMBL" id="KAH7954105.1"/>
    </source>
</evidence>
<sequence length="176" mass="18168">MQRGGPVMAAPAPVSVVVNGSPVALEATELSVSPTPTSPVPHVVRVSVVPASTAVSPQSPAPTAPTATEADERSSSGASSGTGSDDEAPYDSDSGAEMKFHLRELEDTPSSSPDGSGVSCGRPLDVEKAILSRQGTVRGVRNLVRASIKCIADCQEGKVSMQQRRRRISLRTCACL</sequence>
<evidence type="ECO:0000313" key="2">
    <source>
        <dbReference type="Proteomes" id="UP000821865"/>
    </source>
</evidence>
<accession>A0ACB8CY73</accession>
<protein>
    <submittedName>
        <fullName evidence="1">Uncharacterized protein</fullName>
    </submittedName>
</protein>
<reference evidence="1" key="1">
    <citation type="submission" date="2020-05" db="EMBL/GenBank/DDBJ databases">
        <title>Large-scale comparative analyses of tick genomes elucidate their genetic diversity and vector capacities.</title>
        <authorList>
            <person name="Jia N."/>
            <person name="Wang J."/>
            <person name="Shi W."/>
            <person name="Du L."/>
            <person name="Sun Y."/>
            <person name="Zhan W."/>
            <person name="Jiang J."/>
            <person name="Wang Q."/>
            <person name="Zhang B."/>
            <person name="Ji P."/>
            <person name="Sakyi L.B."/>
            <person name="Cui X."/>
            <person name="Yuan T."/>
            <person name="Jiang B."/>
            <person name="Yang W."/>
            <person name="Lam T.T.-Y."/>
            <person name="Chang Q."/>
            <person name="Ding S."/>
            <person name="Wang X."/>
            <person name="Zhu J."/>
            <person name="Ruan X."/>
            <person name="Zhao L."/>
            <person name="Wei J."/>
            <person name="Que T."/>
            <person name="Du C."/>
            <person name="Cheng J."/>
            <person name="Dai P."/>
            <person name="Han X."/>
            <person name="Huang E."/>
            <person name="Gao Y."/>
            <person name="Liu J."/>
            <person name="Shao H."/>
            <person name="Ye R."/>
            <person name="Li L."/>
            <person name="Wei W."/>
            <person name="Wang X."/>
            <person name="Wang C."/>
            <person name="Yang T."/>
            <person name="Huo Q."/>
            <person name="Li W."/>
            <person name="Guo W."/>
            <person name="Chen H."/>
            <person name="Zhou L."/>
            <person name="Ni X."/>
            <person name="Tian J."/>
            <person name="Zhou Y."/>
            <person name="Sheng Y."/>
            <person name="Liu T."/>
            <person name="Pan Y."/>
            <person name="Xia L."/>
            <person name="Li J."/>
            <person name="Zhao F."/>
            <person name="Cao W."/>
        </authorList>
    </citation>
    <scope>NUCLEOTIDE SEQUENCE</scope>
    <source>
        <strain evidence="1">Dsil-2018</strain>
    </source>
</reference>
<name>A0ACB8CY73_DERSI</name>
<keyword evidence="2" id="KW-1185">Reference proteome</keyword>
<gene>
    <name evidence="1" type="ORF">HPB49_015570</name>
</gene>
<comment type="caution">
    <text evidence="1">The sequence shown here is derived from an EMBL/GenBank/DDBJ whole genome shotgun (WGS) entry which is preliminary data.</text>
</comment>